<reference evidence="2" key="1">
    <citation type="submission" date="2020-02" db="EMBL/GenBank/DDBJ databases">
        <authorList>
            <person name="Meier V. D."/>
        </authorList>
    </citation>
    <scope>NUCLEOTIDE SEQUENCE</scope>
    <source>
        <strain evidence="2">AVDCRST_MAG34</strain>
    </source>
</reference>
<feature type="domain" description="N-acetyltransferase" evidence="1">
    <location>
        <begin position="10"/>
        <end position="163"/>
    </location>
</feature>
<dbReference type="Pfam" id="PF00583">
    <property type="entry name" value="Acetyltransf_1"/>
    <property type="match status" value="1"/>
</dbReference>
<accession>A0A6J4MW73</accession>
<dbReference type="Gene3D" id="3.40.630.30">
    <property type="match status" value="1"/>
</dbReference>
<dbReference type="SUPFAM" id="SSF55729">
    <property type="entry name" value="Acyl-CoA N-acyltransferases (Nat)"/>
    <property type="match status" value="1"/>
</dbReference>
<evidence type="ECO:0000259" key="1">
    <source>
        <dbReference type="PROSITE" id="PS51186"/>
    </source>
</evidence>
<gene>
    <name evidence="2" type="ORF">AVDCRST_MAG34-3214</name>
</gene>
<dbReference type="CDD" id="cd04301">
    <property type="entry name" value="NAT_SF"/>
    <property type="match status" value="1"/>
</dbReference>
<evidence type="ECO:0000313" key="2">
    <source>
        <dbReference type="EMBL" id="CAA9368258.1"/>
    </source>
</evidence>
<sequence length="182" mass="19546">MTSRGGGSAALIGPEEPDDVRAIRALTLAAFPDQPAVAELVELIRASSDYVPGLALVARYDSEVVGHVMISHAALVDDRGVRRRVGVLSPLSVLPRRQRQGIGRLLVTSALRSAEAHGEPLVVLEGSPHYYPRLGFEPAAAHGITIELPDWAPPEAAMVHLLSGYRPEHRGRVEYPPAFDGI</sequence>
<dbReference type="PROSITE" id="PS51186">
    <property type="entry name" value="GNAT"/>
    <property type="match status" value="1"/>
</dbReference>
<dbReference type="EMBL" id="CADCUI010000091">
    <property type="protein sequence ID" value="CAA9368258.1"/>
    <property type="molecule type" value="Genomic_DNA"/>
</dbReference>
<dbReference type="InterPro" id="IPR000182">
    <property type="entry name" value="GNAT_dom"/>
</dbReference>
<organism evidence="2">
    <name type="scientific">uncultured Nocardioidaceae bacterium</name>
    <dbReference type="NCBI Taxonomy" id="253824"/>
    <lineage>
        <taxon>Bacteria</taxon>
        <taxon>Bacillati</taxon>
        <taxon>Actinomycetota</taxon>
        <taxon>Actinomycetes</taxon>
        <taxon>Propionibacteriales</taxon>
        <taxon>Nocardioidaceae</taxon>
        <taxon>environmental samples</taxon>
    </lineage>
</organism>
<proteinExistence type="predicted"/>
<name>A0A6J4MW73_9ACTN</name>
<dbReference type="InterPro" id="IPR016181">
    <property type="entry name" value="Acyl_CoA_acyltransferase"/>
</dbReference>
<dbReference type="GO" id="GO:0016747">
    <property type="term" value="F:acyltransferase activity, transferring groups other than amino-acyl groups"/>
    <property type="evidence" value="ECO:0007669"/>
    <property type="project" value="InterPro"/>
</dbReference>
<protein>
    <recommendedName>
        <fullName evidence="1">N-acetyltransferase domain-containing protein</fullName>
    </recommendedName>
</protein>
<dbReference type="AlphaFoldDB" id="A0A6J4MW73"/>